<sequence length="308" mass="35542">MSNSCETSFLTEILTDLWMFCIELRYRFDDSSHEQIPFQKDTGALTAFFSVLMYVMKHAVKVVMIIFMLIGFLIGTLTIPIQSIKYIWFRWSKSFDTESESVGSNLHYEYEIKGLWVQFIIDILITVIFNMLFFHFIFLPIYWVVAYNIQPLVWFFWSVQELVLSITNDLELDSAAKKLSVQEPAFSITESVNIIEHDIGEGNNQKSVISSEITTVQEPDFTNTDDLEPDTAAKSIFVQEPVFSIIETVDIIEHDIDEENNQNPVISSEITSVQNPPPQIIASKCRNTEIPNFGARDIHLHLDKEKHH</sequence>
<proteinExistence type="predicted"/>
<dbReference type="AlphaFoldDB" id="A0A5E4MPB9"/>
<protein>
    <submittedName>
        <fullName evidence="2">Uncharacterized protein</fullName>
    </submittedName>
</protein>
<evidence type="ECO:0000313" key="3">
    <source>
        <dbReference type="Proteomes" id="UP000325440"/>
    </source>
</evidence>
<name>A0A5E4MPB9_9HEMI</name>
<reference evidence="2 3" key="1">
    <citation type="submission" date="2019-08" db="EMBL/GenBank/DDBJ databases">
        <authorList>
            <person name="Alioto T."/>
            <person name="Alioto T."/>
            <person name="Gomez Garrido J."/>
        </authorList>
    </citation>
    <scope>NUCLEOTIDE SEQUENCE [LARGE SCALE GENOMIC DNA]</scope>
</reference>
<gene>
    <name evidence="2" type="ORF">CINCED_3A024929</name>
</gene>
<keyword evidence="3" id="KW-1185">Reference proteome</keyword>
<feature type="transmembrane region" description="Helical" evidence="1">
    <location>
        <begin position="62"/>
        <end position="81"/>
    </location>
</feature>
<keyword evidence="1" id="KW-0472">Membrane</keyword>
<dbReference type="EMBL" id="CABPRJ010000967">
    <property type="protein sequence ID" value="VVC33332.1"/>
    <property type="molecule type" value="Genomic_DNA"/>
</dbReference>
<keyword evidence="1" id="KW-1133">Transmembrane helix</keyword>
<organism evidence="2 3">
    <name type="scientific">Cinara cedri</name>
    <dbReference type="NCBI Taxonomy" id="506608"/>
    <lineage>
        <taxon>Eukaryota</taxon>
        <taxon>Metazoa</taxon>
        <taxon>Ecdysozoa</taxon>
        <taxon>Arthropoda</taxon>
        <taxon>Hexapoda</taxon>
        <taxon>Insecta</taxon>
        <taxon>Pterygota</taxon>
        <taxon>Neoptera</taxon>
        <taxon>Paraneoptera</taxon>
        <taxon>Hemiptera</taxon>
        <taxon>Sternorrhyncha</taxon>
        <taxon>Aphidomorpha</taxon>
        <taxon>Aphidoidea</taxon>
        <taxon>Aphididae</taxon>
        <taxon>Lachninae</taxon>
        <taxon>Cinara</taxon>
    </lineage>
</organism>
<evidence type="ECO:0000256" key="1">
    <source>
        <dbReference type="SAM" id="Phobius"/>
    </source>
</evidence>
<evidence type="ECO:0000313" key="2">
    <source>
        <dbReference type="EMBL" id="VVC33332.1"/>
    </source>
</evidence>
<dbReference type="Proteomes" id="UP000325440">
    <property type="component" value="Unassembled WGS sequence"/>
</dbReference>
<keyword evidence="1" id="KW-0812">Transmembrane</keyword>
<feature type="transmembrane region" description="Helical" evidence="1">
    <location>
        <begin position="115"/>
        <end position="145"/>
    </location>
</feature>
<accession>A0A5E4MPB9</accession>